<evidence type="ECO:0000313" key="4">
    <source>
        <dbReference type="Proteomes" id="UP000601435"/>
    </source>
</evidence>
<reference evidence="3" key="1">
    <citation type="submission" date="2021-02" db="EMBL/GenBank/DDBJ databases">
        <authorList>
            <person name="Dougan E. K."/>
            <person name="Rhodes N."/>
            <person name="Thang M."/>
            <person name="Chan C."/>
        </authorList>
    </citation>
    <scope>NUCLEOTIDE SEQUENCE</scope>
</reference>
<dbReference type="InterPro" id="IPR057596">
    <property type="entry name" value="RDRP_core"/>
</dbReference>
<protein>
    <recommendedName>
        <fullName evidence="1">RNA-dependent RNA polymerase</fullName>
        <ecNumber evidence="1">2.7.7.48</ecNumber>
    </recommendedName>
</protein>
<proteinExistence type="inferred from homology"/>
<evidence type="ECO:0000256" key="1">
    <source>
        <dbReference type="RuleBase" id="RU363098"/>
    </source>
</evidence>
<keyword evidence="1" id="KW-0548">Nucleotidyltransferase</keyword>
<evidence type="ECO:0000259" key="2">
    <source>
        <dbReference type="Pfam" id="PF05183"/>
    </source>
</evidence>
<feature type="non-terminal residue" evidence="3">
    <location>
        <position position="1"/>
    </location>
</feature>
<keyword evidence="1" id="KW-0696">RNA-directed RNA polymerase</keyword>
<sequence length="355" mass="39207">TISSITEKMYHIELDSGGTACVKQAFVTAFDRGRAGRGGQAFQRVSGDSESVLPSDSTGEAPLAQWLWSGIKTITIQAPHEKEEECFITCYFGQRRLPPLEEALSRSIKNPPSATPTRTLGGQEYHLLSTKVLDDGTHFWGGKKKKLRMMYVAQGEHSLQHELERLADFPSIPRSCKIASRLELMQSPGTVYKSTAEHFEDIPEPQPSTESGGCGFIPQELLYGLVAGRPNADRITSIQVRIFGPCLGVLKGMLTLRRNIQKIQLPPSMRKVGPSKVCSDEFVYVVVTQTFPSSTSFELAKCLLGTEKRQATQSLLKQQGPKLSDMVRRLLQGLGVGQNDMSAFEKERPRPGLHS</sequence>
<comment type="similarity">
    <text evidence="1">Belongs to the RdRP family.</text>
</comment>
<dbReference type="EMBL" id="CAJNJA010012587">
    <property type="protein sequence ID" value="CAE7300238.1"/>
    <property type="molecule type" value="Genomic_DNA"/>
</dbReference>
<dbReference type="Proteomes" id="UP000601435">
    <property type="component" value="Unassembled WGS sequence"/>
</dbReference>
<comment type="catalytic activity">
    <reaction evidence="1">
        <text>RNA(n) + a ribonucleoside 5'-triphosphate = RNA(n+1) + diphosphate</text>
        <dbReference type="Rhea" id="RHEA:21248"/>
        <dbReference type="Rhea" id="RHEA-COMP:14527"/>
        <dbReference type="Rhea" id="RHEA-COMP:17342"/>
        <dbReference type="ChEBI" id="CHEBI:33019"/>
        <dbReference type="ChEBI" id="CHEBI:61557"/>
        <dbReference type="ChEBI" id="CHEBI:140395"/>
        <dbReference type="EC" id="2.7.7.48"/>
    </reaction>
</comment>
<gene>
    <name evidence="3" type="ORF">SNEC2469_LOCUS7410</name>
</gene>
<keyword evidence="1" id="KW-0694">RNA-binding</keyword>
<dbReference type="EC" id="2.7.7.48" evidence="1"/>
<keyword evidence="1" id="KW-0808">Transferase</keyword>
<comment type="caution">
    <text evidence="3">The sequence shown here is derived from an EMBL/GenBank/DDBJ whole genome shotgun (WGS) entry which is preliminary data.</text>
</comment>
<dbReference type="Pfam" id="PF05183">
    <property type="entry name" value="RdRP"/>
    <property type="match status" value="1"/>
</dbReference>
<organism evidence="3 4">
    <name type="scientific">Symbiodinium necroappetens</name>
    <dbReference type="NCBI Taxonomy" id="1628268"/>
    <lineage>
        <taxon>Eukaryota</taxon>
        <taxon>Sar</taxon>
        <taxon>Alveolata</taxon>
        <taxon>Dinophyceae</taxon>
        <taxon>Suessiales</taxon>
        <taxon>Symbiodiniaceae</taxon>
        <taxon>Symbiodinium</taxon>
    </lineage>
</organism>
<keyword evidence="4" id="KW-1185">Reference proteome</keyword>
<evidence type="ECO:0000313" key="3">
    <source>
        <dbReference type="EMBL" id="CAE7300238.1"/>
    </source>
</evidence>
<dbReference type="AlphaFoldDB" id="A0A812N5X7"/>
<dbReference type="OrthoDB" id="425733at2759"/>
<feature type="domain" description="RDRP core" evidence="2">
    <location>
        <begin position="147"/>
        <end position="280"/>
    </location>
</feature>
<accession>A0A812N5X7</accession>
<name>A0A812N5X7_9DINO</name>